<dbReference type="GO" id="GO:0009279">
    <property type="term" value="C:cell outer membrane"/>
    <property type="evidence" value="ECO:0007669"/>
    <property type="project" value="UniProtKB-SubCell"/>
</dbReference>
<keyword evidence="10" id="KW-0675">Receptor</keyword>
<accession>A0A0P0G681</accession>
<dbReference type="Proteomes" id="UP000325055">
    <property type="component" value="Unassembled WGS sequence"/>
</dbReference>
<dbReference type="RefSeq" id="WP_007210759.1">
    <property type="nucleotide sequence ID" value="NZ_CP012801.1"/>
</dbReference>
<dbReference type="InterPro" id="IPR012910">
    <property type="entry name" value="Plug_dom"/>
</dbReference>
<dbReference type="Gene3D" id="2.170.130.10">
    <property type="entry name" value="TonB-dependent receptor, plug domain"/>
    <property type="match status" value="1"/>
</dbReference>
<name>A0A0P0G681_9BACE</name>
<organism evidence="10 12">
    <name type="scientific">Bacteroides cellulosilyticus</name>
    <dbReference type="NCBI Taxonomy" id="246787"/>
    <lineage>
        <taxon>Bacteria</taxon>
        <taxon>Pseudomonadati</taxon>
        <taxon>Bacteroidota</taxon>
        <taxon>Bacteroidia</taxon>
        <taxon>Bacteroidales</taxon>
        <taxon>Bacteroidaceae</taxon>
        <taxon>Bacteroides</taxon>
    </lineage>
</organism>
<dbReference type="KEGG" id="bcel:BcellWH2_02289"/>
<evidence type="ECO:0000313" key="13">
    <source>
        <dbReference type="Proteomes" id="UP000325055"/>
    </source>
</evidence>
<dbReference type="NCBIfam" id="TIGR04057">
    <property type="entry name" value="SusC_RagA_signa"/>
    <property type="match status" value="1"/>
</dbReference>
<dbReference type="SUPFAM" id="SSF49464">
    <property type="entry name" value="Carboxypeptidase regulatory domain-like"/>
    <property type="match status" value="1"/>
</dbReference>
<keyword evidence="2 7" id="KW-0813">Transport</keyword>
<comment type="subcellular location">
    <subcellularLocation>
        <location evidence="1 7">Cell outer membrane</location>
        <topology evidence="1 7">Multi-pass membrane protein</topology>
    </subcellularLocation>
</comment>
<dbReference type="InterPro" id="IPR039426">
    <property type="entry name" value="TonB-dep_rcpt-like"/>
</dbReference>
<keyword evidence="3 7" id="KW-1134">Transmembrane beta strand</keyword>
<dbReference type="Gene3D" id="2.60.40.1120">
    <property type="entry name" value="Carboxypeptidase-like, regulatory domain"/>
    <property type="match status" value="1"/>
</dbReference>
<evidence type="ECO:0000256" key="3">
    <source>
        <dbReference type="ARBA" id="ARBA00022452"/>
    </source>
</evidence>
<dbReference type="InterPro" id="IPR023997">
    <property type="entry name" value="TonB-dep_OMP_SusC/RagA_CS"/>
</dbReference>
<evidence type="ECO:0000256" key="5">
    <source>
        <dbReference type="ARBA" id="ARBA00023136"/>
    </source>
</evidence>
<dbReference type="InterPro" id="IPR037066">
    <property type="entry name" value="Plug_dom_sf"/>
</dbReference>
<evidence type="ECO:0000256" key="1">
    <source>
        <dbReference type="ARBA" id="ARBA00004571"/>
    </source>
</evidence>
<keyword evidence="5 7" id="KW-0472">Membrane</keyword>
<protein>
    <submittedName>
        <fullName evidence="10 11">TonB-dependent receptor</fullName>
    </submittedName>
</protein>
<sequence length="1022" mass="113939">MKSKTHLLKKALWLKNLFLTACLILVAMPVLSQTRTVTGTVTDTSGDALIGVSILVQGTSNGVVTDLDGKYTLTNVPENGTLTFSYIGMLPQDIKVNGRSAINVTLKEDSQQLEEIIVIGYGAAKAKDLTAPITVVKGEALTAVPSTTPMAALQGKVPGVNIVNNGAPGEGPTVQIRGIGSFSNSKPLFVVDGMFYDNINFLNNADIQEMSILKDASAAAIYGVRAANGVVLITTKKGSRNQKAKITYDGYVGIQKASNVLELCNAHEYATMLLEGNFDSYKTHFTQSIDKYGGSYDDPDFHNWTFGADNDWYDQLLRTAAITNHSLNINGGSEKAVYAVGVSYLYQDGIMDVDNNYKRMNFRGSVDYDATNWLKVGFNGVFSNSTQQVPNNQAWQKAFNCPPIVALYDDKYNEKSFPDKFGSPDAIGYTSNFYNPVATAKYFDSSKENYQVLSNFYAQIDFIPSKLNFKTNYSYSFLSTQGREFTPKYYVSSWQQSATTQLTKNENKYYNYIWDNTLTYNDQWGKHRFGAMAGYSMRQEQWRMFEGKASNVPDGADEYWYIKNGDAAGATVKDDGYCYRGVSYFARLNYNYDDKYLLMFTMRADGSSKYQEHWGYFPSVGAAWVLSEESFLKDQKWIDFLKLRASWGKLGNDQVAASDGFASIATGNAASGVFGNSTIAGYQNSTYFSWLKWEVVEEWNAGINFITLNNRLNIDVDYYHRMTNNAVIAPLLPFSTTTLAGNYGKILNSGIDVSANWNDKIGRDFSYNIGVNISTLRNRVKDLNGNSIIRGGKTVNIVGKEMNSFYGFKMIGVYQTEAEIAADPIAVANDCVPGDLKYADLDGNNVLDGNDRTTLGSYIPNFTYGINLGLNYKNLDFQLTTYGQAGAQMFNRKRALRYSSQNYNFDRAQYEKRWTGPGSTNSNPSAAALLKPWNVSDQKYSSYFVESADYFRIQNITLGYTFRNLKFGNYTMPGLRLSLTADRPFTTFKANAFTPELSDSQGWDTEVYPLTSTYTLGLKIDF</sequence>
<dbReference type="Gene3D" id="2.40.170.20">
    <property type="entry name" value="TonB-dependent receptor, beta-barrel domain"/>
    <property type="match status" value="1"/>
</dbReference>
<comment type="similarity">
    <text evidence="7">Belongs to the TonB-dependent receptor family.</text>
</comment>
<keyword evidence="4 7" id="KW-0812">Transmembrane</keyword>
<dbReference type="InterPro" id="IPR023996">
    <property type="entry name" value="TonB-dep_OMP_SusC/RagA"/>
</dbReference>
<dbReference type="FunFam" id="2.60.40.1120:FF:000003">
    <property type="entry name" value="Outer membrane protein Omp121"/>
    <property type="match status" value="1"/>
</dbReference>
<evidence type="ECO:0000313" key="12">
    <source>
        <dbReference type="Proteomes" id="UP000061809"/>
    </source>
</evidence>
<dbReference type="PROSITE" id="PS52016">
    <property type="entry name" value="TONB_DEPENDENT_REC_3"/>
    <property type="match status" value="1"/>
</dbReference>
<gene>
    <name evidence="10" type="ORF">BcellWH2_02289</name>
    <name evidence="11" type="ORF">F2Y86_15620</name>
</gene>
<evidence type="ECO:0000256" key="2">
    <source>
        <dbReference type="ARBA" id="ARBA00022448"/>
    </source>
</evidence>
<evidence type="ECO:0000256" key="6">
    <source>
        <dbReference type="ARBA" id="ARBA00023237"/>
    </source>
</evidence>
<evidence type="ECO:0000259" key="9">
    <source>
        <dbReference type="Pfam" id="PF07715"/>
    </source>
</evidence>
<proteinExistence type="inferred from homology"/>
<reference evidence="10 12" key="1">
    <citation type="journal article" date="2015" name="Science">
        <title>Genetic determinants of in vivo fitness and diet responsiveness in multiple human gut Bacteroides.</title>
        <authorList>
            <person name="Wu M."/>
            <person name="McNulty N.P."/>
            <person name="Rodionov D.A."/>
            <person name="Khoroshkin M.S."/>
            <person name="Griffin N.W."/>
            <person name="Cheng J."/>
            <person name="Latreille P."/>
            <person name="Kerstetter R.A."/>
            <person name="Terrapon N."/>
            <person name="Henrissat B."/>
            <person name="Osterman A.L."/>
            <person name="Gordon J.I."/>
        </authorList>
    </citation>
    <scope>NUCLEOTIDE SEQUENCE [LARGE SCALE GENOMIC DNA]</scope>
    <source>
        <strain evidence="10 12">WH2</strain>
    </source>
</reference>
<feature type="signal peptide" evidence="8">
    <location>
        <begin position="1"/>
        <end position="32"/>
    </location>
</feature>
<dbReference type="AlphaFoldDB" id="A0A0P0G681"/>
<feature type="chain" id="PRO_5033234242" evidence="8">
    <location>
        <begin position="33"/>
        <end position="1022"/>
    </location>
</feature>
<dbReference type="Proteomes" id="UP000061809">
    <property type="component" value="Chromosome"/>
</dbReference>
<feature type="domain" description="TonB-dependent receptor plug" evidence="9">
    <location>
        <begin position="126"/>
        <end position="230"/>
    </location>
</feature>
<dbReference type="EMBL" id="CP012801">
    <property type="protein sequence ID" value="ALJ59529.1"/>
    <property type="molecule type" value="Genomic_DNA"/>
</dbReference>
<dbReference type="InterPro" id="IPR008969">
    <property type="entry name" value="CarboxyPept-like_regulatory"/>
</dbReference>
<dbReference type="SUPFAM" id="SSF56935">
    <property type="entry name" value="Porins"/>
    <property type="match status" value="1"/>
</dbReference>
<keyword evidence="8" id="KW-0732">Signal</keyword>
<dbReference type="Pfam" id="PF13715">
    <property type="entry name" value="CarbopepD_reg_2"/>
    <property type="match status" value="1"/>
</dbReference>
<reference evidence="11 13" key="2">
    <citation type="journal article" date="2019" name="Nat. Med.">
        <title>A library of human gut bacterial isolates paired with longitudinal multiomics data enables mechanistic microbiome research.</title>
        <authorList>
            <person name="Poyet M."/>
            <person name="Groussin M."/>
            <person name="Gibbons S.M."/>
            <person name="Avila-Pacheco J."/>
            <person name="Jiang X."/>
            <person name="Kearney S.M."/>
            <person name="Perrotta A.R."/>
            <person name="Berdy B."/>
            <person name="Zhao S."/>
            <person name="Lieberman T.D."/>
            <person name="Swanson P.K."/>
            <person name="Smith M."/>
            <person name="Roesemann S."/>
            <person name="Alexander J.E."/>
            <person name="Rich S.A."/>
            <person name="Livny J."/>
            <person name="Vlamakis H."/>
            <person name="Clish C."/>
            <person name="Bullock K."/>
            <person name="Deik A."/>
            <person name="Scott J."/>
            <person name="Pierce K.A."/>
            <person name="Xavier R.J."/>
            <person name="Alm E.J."/>
        </authorList>
    </citation>
    <scope>NUCLEOTIDE SEQUENCE [LARGE SCALE GENOMIC DNA]</scope>
    <source>
        <strain evidence="11 13">BIOML-A7</strain>
    </source>
</reference>
<dbReference type="NCBIfam" id="TIGR04056">
    <property type="entry name" value="OMP_RagA_SusC"/>
    <property type="match status" value="1"/>
</dbReference>
<evidence type="ECO:0000256" key="7">
    <source>
        <dbReference type="PROSITE-ProRule" id="PRU01360"/>
    </source>
</evidence>
<evidence type="ECO:0000313" key="11">
    <source>
        <dbReference type="EMBL" id="KAA5407590.1"/>
    </source>
</evidence>
<evidence type="ECO:0000256" key="8">
    <source>
        <dbReference type="SAM" id="SignalP"/>
    </source>
</evidence>
<dbReference type="EMBL" id="VVYW01000012">
    <property type="protein sequence ID" value="KAA5407590.1"/>
    <property type="molecule type" value="Genomic_DNA"/>
</dbReference>
<dbReference type="Pfam" id="PF07715">
    <property type="entry name" value="Plug"/>
    <property type="match status" value="1"/>
</dbReference>
<evidence type="ECO:0000256" key="4">
    <source>
        <dbReference type="ARBA" id="ARBA00022692"/>
    </source>
</evidence>
<dbReference type="InterPro" id="IPR036942">
    <property type="entry name" value="Beta-barrel_TonB_sf"/>
</dbReference>
<keyword evidence="6 7" id="KW-0998">Cell outer membrane</keyword>
<dbReference type="PATRIC" id="fig|246787.4.peg.2350"/>
<evidence type="ECO:0000313" key="10">
    <source>
        <dbReference type="EMBL" id="ALJ59529.1"/>
    </source>
</evidence>